<keyword evidence="3" id="KW-0808">Transferase</keyword>
<evidence type="ECO:0000256" key="7">
    <source>
        <dbReference type="ARBA" id="ARBA00022842"/>
    </source>
</evidence>
<evidence type="ECO:0000256" key="3">
    <source>
        <dbReference type="ARBA" id="ARBA00022679"/>
    </source>
</evidence>
<dbReference type="PANTHER" id="PTHR43290">
    <property type="entry name" value="MEVALONATE KINASE"/>
    <property type="match status" value="1"/>
</dbReference>
<dbReference type="InterPro" id="IPR006205">
    <property type="entry name" value="Mev_gal_kin"/>
</dbReference>
<proteinExistence type="predicted"/>
<evidence type="ECO:0000259" key="10">
    <source>
        <dbReference type="Pfam" id="PF00288"/>
    </source>
</evidence>
<sequence length="297" mass="32196">MSVKISVPGKLMILGEHAVVYGYSCIVSSVNKYLCVEAEKIDSGKDIFITPEVKDNRFVKHAVGFFKNKFNIGDKVKLSTKSNLGNFGLGSSAAVTVGTIKTLSSLFGIEISEHQLFDICLKIVLNVQKKASGFDIASSIHRHTIYFSGKTKEADIIFKENIPMVVGFSGEKASTNQLVENVTLFKRECSSKVNKIFIDIGQIVEAGKCVIQNNDWEELGRLMNNNHSLIKLLGVSTQNLDVMVNAACKAGAYGAKLSGAGGGDCMIACVPIEKKDRVEKAIEKVGGQILKLKVGSR</sequence>
<keyword evidence="8" id="KW-0443">Lipid metabolism</keyword>
<keyword evidence="5 12" id="KW-0418">Kinase</keyword>
<dbReference type="SUPFAM" id="SSF55060">
    <property type="entry name" value="GHMP Kinase, C-terminal domain"/>
    <property type="match status" value="1"/>
</dbReference>
<dbReference type="AlphaFoldDB" id="A0A1J4TL89"/>
<dbReference type="PRINTS" id="PR00959">
    <property type="entry name" value="MEVGALKINASE"/>
</dbReference>
<dbReference type="Gene3D" id="3.30.70.890">
    <property type="entry name" value="GHMP kinase, C-terminal domain"/>
    <property type="match status" value="1"/>
</dbReference>
<accession>A0A1J4TL89</accession>
<keyword evidence="2" id="KW-0444">Lipid biosynthesis</keyword>
<dbReference type="PANTHER" id="PTHR43290:SF2">
    <property type="entry name" value="MEVALONATE KINASE"/>
    <property type="match status" value="1"/>
</dbReference>
<dbReference type="STRING" id="1805209.AUJ73_04785"/>
<dbReference type="UniPathway" id="UPA00057">
    <property type="reaction ID" value="UER00098"/>
</dbReference>
<dbReference type="NCBIfam" id="TIGR00549">
    <property type="entry name" value="mevalon_kin"/>
    <property type="match status" value="1"/>
</dbReference>
<keyword evidence="6" id="KW-0067">ATP-binding</keyword>
<evidence type="ECO:0000256" key="8">
    <source>
        <dbReference type="ARBA" id="ARBA00023098"/>
    </source>
</evidence>
<organism evidence="12 13">
    <name type="scientific">Candidatus Gottesmanbacteria bacterium CG1_02_37_22</name>
    <dbReference type="NCBI Taxonomy" id="1805209"/>
    <lineage>
        <taxon>Bacteria</taxon>
        <taxon>Candidatus Gottesmaniibacteriota</taxon>
    </lineage>
</organism>
<dbReference type="GO" id="GO:0005524">
    <property type="term" value="F:ATP binding"/>
    <property type="evidence" value="ECO:0007669"/>
    <property type="project" value="UniProtKB-KW"/>
</dbReference>
<name>A0A1J4TL89_9BACT</name>
<protein>
    <submittedName>
        <fullName evidence="12">Mevalonate kinase</fullName>
    </submittedName>
</protein>
<evidence type="ECO:0000259" key="11">
    <source>
        <dbReference type="Pfam" id="PF08544"/>
    </source>
</evidence>
<dbReference type="InterPro" id="IPR013750">
    <property type="entry name" value="GHMP_kinase_C_dom"/>
</dbReference>
<feature type="domain" description="GHMP kinase N-terminal" evidence="10">
    <location>
        <begin position="58"/>
        <end position="141"/>
    </location>
</feature>
<dbReference type="InterPro" id="IPR036554">
    <property type="entry name" value="GHMP_kinase_C_sf"/>
</dbReference>
<dbReference type="GO" id="GO:0004496">
    <property type="term" value="F:mevalonate kinase activity"/>
    <property type="evidence" value="ECO:0007669"/>
    <property type="project" value="InterPro"/>
</dbReference>
<comment type="pathway">
    <text evidence="9">Isoprenoid biosynthesis; isopentenyl diphosphate biosynthesis via mevalonate pathway; isopentenyl diphosphate from (R)-mevalonate: step 1/3.</text>
</comment>
<dbReference type="InterPro" id="IPR014721">
    <property type="entry name" value="Ribsml_uS5_D2-typ_fold_subgr"/>
</dbReference>
<dbReference type="Gene3D" id="3.30.230.10">
    <property type="match status" value="1"/>
</dbReference>
<dbReference type="Pfam" id="PF08544">
    <property type="entry name" value="GHMP_kinases_C"/>
    <property type="match status" value="1"/>
</dbReference>
<dbReference type="Proteomes" id="UP000183120">
    <property type="component" value="Unassembled WGS sequence"/>
</dbReference>
<feature type="domain" description="GHMP kinase C-terminal" evidence="11">
    <location>
        <begin position="211"/>
        <end position="285"/>
    </location>
</feature>
<dbReference type="Pfam" id="PF00288">
    <property type="entry name" value="GHMP_kinases_N"/>
    <property type="match status" value="1"/>
</dbReference>
<evidence type="ECO:0000256" key="9">
    <source>
        <dbReference type="ARBA" id="ARBA00029438"/>
    </source>
</evidence>
<dbReference type="InterPro" id="IPR006204">
    <property type="entry name" value="GHMP_kinase_N_dom"/>
</dbReference>
<reference evidence="12 13" key="1">
    <citation type="journal article" date="2016" name="Environ. Microbiol.">
        <title>Genomic resolution of a cold subsurface aquifer community provides metabolic insights for novel microbes adapted to high CO concentrations.</title>
        <authorList>
            <person name="Probst A.J."/>
            <person name="Castelle C.J."/>
            <person name="Singh A."/>
            <person name="Brown C.T."/>
            <person name="Anantharaman K."/>
            <person name="Sharon I."/>
            <person name="Hug L.A."/>
            <person name="Burstein D."/>
            <person name="Emerson J.B."/>
            <person name="Thomas B.C."/>
            <person name="Banfield J.F."/>
        </authorList>
    </citation>
    <scope>NUCLEOTIDE SEQUENCE [LARGE SCALE GENOMIC DNA]</scope>
    <source>
        <strain evidence="12">CG1_02_37_22</strain>
    </source>
</reference>
<evidence type="ECO:0000256" key="1">
    <source>
        <dbReference type="ARBA" id="ARBA00022490"/>
    </source>
</evidence>
<keyword evidence="7" id="KW-0460">Magnesium</keyword>
<keyword evidence="1" id="KW-0963">Cytoplasm</keyword>
<evidence type="ECO:0000256" key="5">
    <source>
        <dbReference type="ARBA" id="ARBA00022777"/>
    </source>
</evidence>
<evidence type="ECO:0000313" key="13">
    <source>
        <dbReference type="Proteomes" id="UP000183120"/>
    </source>
</evidence>
<dbReference type="GO" id="GO:0005829">
    <property type="term" value="C:cytosol"/>
    <property type="evidence" value="ECO:0007669"/>
    <property type="project" value="TreeGrafter"/>
</dbReference>
<gene>
    <name evidence="12" type="ORF">AUJ73_04785</name>
</gene>
<keyword evidence="4" id="KW-0547">Nucleotide-binding</keyword>
<evidence type="ECO:0000256" key="6">
    <source>
        <dbReference type="ARBA" id="ARBA00022840"/>
    </source>
</evidence>
<evidence type="ECO:0000256" key="4">
    <source>
        <dbReference type="ARBA" id="ARBA00022741"/>
    </source>
</evidence>
<dbReference type="InterPro" id="IPR020568">
    <property type="entry name" value="Ribosomal_Su5_D2-typ_SF"/>
</dbReference>
<evidence type="ECO:0000313" key="12">
    <source>
        <dbReference type="EMBL" id="OIO12916.1"/>
    </source>
</evidence>
<comment type="caution">
    <text evidence="12">The sequence shown here is derived from an EMBL/GenBank/DDBJ whole genome shotgun (WGS) entry which is preliminary data.</text>
</comment>
<dbReference type="GO" id="GO:0019287">
    <property type="term" value="P:isopentenyl diphosphate biosynthetic process, mevalonate pathway"/>
    <property type="evidence" value="ECO:0007669"/>
    <property type="project" value="UniProtKB-UniPathway"/>
</dbReference>
<dbReference type="EMBL" id="MNUY01000075">
    <property type="protein sequence ID" value="OIO12916.1"/>
    <property type="molecule type" value="Genomic_DNA"/>
</dbReference>
<dbReference type="SUPFAM" id="SSF54211">
    <property type="entry name" value="Ribosomal protein S5 domain 2-like"/>
    <property type="match status" value="1"/>
</dbReference>
<evidence type="ECO:0000256" key="2">
    <source>
        <dbReference type="ARBA" id="ARBA00022516"/>
    </source>
</evidence>